<evidence type="ECO:0000256" key="1">
    <source>
        <dbReference type="SAM" id="MobiDB-lite"/>
    </source>
</evidence>
<name>A0ABU6ZWA0_9FABA</name>
<accession>A0ABU6ZWA0</accession>
<dbReference type="EMBL" id="JASCZI010274856">
    <property type="protein sequence ID" value="MED6226239.1"/>
    <property type="molecule type" value="Genomic_DNA"/>
</dbReference>
<evidence type="ECO:0000313" key="3">
    <source>
        <dbReference type="Proteomes" id="UP001341840"/>
    </source>
</evidence>
<reference evidence="2 3" key="1">
    <citation type="journal article" date="2023" name="Plants (Basel)">
        <title>Bridging the Gap: Combining Genomics and Transcriptomics Approaches to Understand Stylosanthes scabra, an Orphan Legume from the Brazilian Caatinga.</title>
        <authorList>
            <person name="Ferreira-Neto J.R.C."/>
            <person name="da Silva M.D."/>
            <person name="Binneck E."/>
            <person name="de Melo N.F."/>
            <person name="da Silva R.H."/>
            <person name="de Melo A.L.T.M."/>
            <person name="Pandolfi V."/>
            <person name="Bustamante F.O."/>
            <person name="Brasileiro-Vidal A.C."/>
            <person name="Benko-Iseppon A.M."/>
        </authorList>
    </citation>
    <scope>NUCLEOTIDE SEQUENCE [LARGE SCALE GENOMIC DNA]</scope>
    <source>
        <tissue evidence="2">Leaves</tissue>
    </source>
</reference>
<keyword evidence="3" id="KW-1185">Reference proteome</keyword>
<organism evidence="2 3">
    <name type="scientific">Stylosanthes scabra</name>
    <dbReference type="NCBI Taxonomy" id="79078"/>
    <lineage>
        <taxon>Eukaryota</taxon>
        <taxon>Viridiplantae</taxon>
        <taxon>Streptophyta</taxon>
        <taxon>Embryophyta</taxon>
        <taxon>Tracheophyta</taxon>
        <taxon>Spermatophyta</taxon>
        <taxon>Magnoliopsida</taxon>
        <taxon>eudicotyledons</taxon>
        <taxon>Gunneridae</taxon>
        <taxon>Pentapetalae</taxon>
        <taxon>rosids</taxon>
        <taxon>fabids</taxon>
        <taxon>Fabales</taxon>
        <taxon>Fabaceae</taxon>
        <taxon>Papilionoideae</taxon>
        <taxon>50 kb inversion clade</taxon>
        <taxon>dalbergioids sensu lato</taxon>
        <taxon>Dalbergieae</taxon>
        <taxon>Pterocarpus clade</taxon>
        <taxon>Stylosanthes</taxon>
    </lineage>
</organism>
<protein>
    <submittedName>
        <fullName evidence="2">Uncharacterized protein</fullName>
    </submittedName>
</protein>
<gene>
    <name evidence="2" type="ORF">PIB30_101596</name>
</gene>
<sequence length="127" mass="14193">MDLGRCRGEPEKKEKEDEDVMRHEQTLSLSAIAIDEDIATAASSSSSSYSPHRRFHHSRPSLQINLHLLHHPLYSPPSLRHTPQAPSIGNKRHCIAKTLNHDLQHSFSNLLLSIDSATLSSSTRIVV</sequence>
<dbReference type="Proteomes" id="UP001341840">
    <property type="component" value="Unassembled WGS sequence"/>
</dbReference>
<evidence type="ECO:0000313" key="2">
    <source>
        <dbReference type="EMBL" id="MED6226239.1"/>
    </source>
</evidence>
<feature type="region of interest" description="Disordered" evidence="1">
    <location>
        <begin position="1"/>
        <end position="23"/>
    </location>
</feature>
<comment type="caution">
    <text evidence="2">The sequence shown here is derived from an EMBL/GenBank/DDBJ whole genome shotgun (WGS) entry which is preliminary data.</text>
</comment>
<proteinExistence type="predicted"/>